<accession>A0A1G4SDV8</accession>
<evidence type="ECO:0000313" key="2">
    <source>
        <dbReference type="EMBL" id="SCW67360.1"/>
    </source>
</evidence>
<evidence type="ECO:0000256" key="1">
    <source>
        <dbReference type="SAM" id="MobiDB-lite"/>
    </source>
</evidence>
<reference evidence="3" key="1">
    <citation type="submission" date="2016-10" db="EMBL/GenBank/DDBJ databases">
        <authorList>
            <person name="Varghese N."/>
            <person name="Submissions S."/>
        </authorList>
    </citation>
    <scope>NUCLEOTIDE SEQUENCE [LARGE SCALE GENOMIC DNA]</scope>
    <source>
        <strain evidence="3">CGMCC 1.8946</strain>
    </source>
</reference>
<sequence length="67" mass="7334">MRAELLYRKAQKSIGLTEGAAAAKHELAMYLEQYAMLCRPDRKADGDCGEFGGTDSGRHKGETTISK</sequence>
<name>A0A1G4SDV8_9BACL</name>
<dbReference type="STRING" id="624147.SAMN04487970_10277"/>
<dbReference type="EMBL" id="FMTT01000027">
    <property type="protein sequence ID" value="SCW67360.1"/>
    <property type="molecule type" value="Genomic_DNA"/>
</dbReference>
<organism evidence="2 3">
    <name type="scientific">Paenibacillus tianmuensis</name>
    <dbReference type="NCBI Taxonomy" id="624147"/>
    <lineage>
        <taxon>Bacteria</taxon>
        <taxon>Bacillati</taxon>
        <taxon>Bacillota</taxon>
        <taxon>Bacilli</taxon>
        <taxon>Bacillales</taxon>
        <taxon>Paenibacillaceae</taxon>
        <taxon>Paenibacillus</taxon>
    </lineage>
</organism>
<proteinExistence type="predicted"/>
<evidence type="ECO:0000313" key="3">
    <source>
        <dbReference type="Proteomes" id="UP000198601"/>
    </source>
</evidence>
<protein>
    <submittedName>
        <fullName evidence="2">Uncharacterized protein</fullName>
    </submittedName>
</protein>
<feature type="region of interest" description="Disordered" evidence="1">
    <location>
        <begin position="48"/>
        <end position="67"/>
    </location>
</feature>
<dbReference type="AlphaFoldDB" id="A0A1G4SDV8"/>
<feature type="compositionally biased region" description="Basic and acidic residues" evidence="1">
    <location>
        <begin position="56"/>
        <end position="67"/>
    </location>
</feature>
<gene>
    <name evidence="2" type="ORF">SAMN04487970_10277</name>
</gene>
<keyword evidence="3" id="KW-1185">Reference proteome</keyword>
<dbReference type="Proteomes" id="UP000198601">
    <property type="component" value="Unassembled WGS sequence"/>
</dbReference>